<dbReference type="HOGENOM" id="CLU_1304649_0_0_1"/>
<dbReference type="GO" id="GO:0003677">
    <property type="term" value="F:DNA binding"/>
    <property type="evidence" value="ECO:0007669"/>
    <property type="project" value="InterPro"/>
</dbReference>
<sequence>MDRYSKDSTSISLKGTKLQSKTRDCFEKGPLVQILDQLYMEKKIPDVPSARDWGDLTELVHFFQPFKQATMECSSNKHQTLSYVIPWYNVLLDHCENATQQMHPNAFQMKLDKYFNVSSNHCVIAVVLDPRHKLEFYDDENQDAQENASQKEKIKRQIQSVYAEYDDQSGLMQLEVFKTALDLSDNHMRNYLYLNFVTLISLEFECTYSSK</sequence>
<dbReference type="Pfam" id="PF14372">
    <property type="entry name" value="hAT-like_RNase-H"/>
    <property type="match status" value="1"/>
</dbReference>
<reference evidence="2 3" key="1">
    <citation type="submission" date="2009-12" db="EMBL/GenBank/DDBJ databases">
        <title>The draft genome of Batrachochytrium dendrobatidis.</title>
        <authorList>
            <consortium name="US DOE Joint Genome Institute (JGI-PGF)"/>
            <person name="Kuo A."/>
            <person name="Salamov A."/>
            <person name="Schmutz J."/>
            <person name="Lucas S."/>
            <person name="Pitluck S."/>
            <person name="Rosenblum E."/>
            <person name="Stajich J."/>
            <person name="Eisen M."/>
            <person name="Grigoriev I.V."/>
        </authorList>
    </citation>
    <scope>NUCLEOTIDE SEQUENCE [LARGE SCALE GENOMIC DNA]</scope>
    <source>
        <strain evidence="3">JAM81 / FGSC 10211</strain>
    </source>
</reference>
<dbReference type="RefSeq" id="XP_006678939.1">
    <property type="nucleotide sequence ID" value="XM_006678876.1"/>
</dbReference>
<dbReference type="GeneID" id="18238609"/>
<evidence type="ECO:0000259" key="1">
    <source>
        <dbReference type="Pfam" id="PF14372"/>
    </source>
</evidence>
<dbReference type="OrthoDB" id="3359487at2759"/>
<gene>
    <name evidence="2" type="ORF">BATDEDRAFT_24837</name>
</gene>
<dbReference type="Proteomes" id="UP000007241">
    <property type="component" value="Unassembled WGS sequence"/>
</dbReference>
<feature type="domain" description="hAT-like transposase RNase-H fold" evidence="1">
    <location>
        <begin position="98"/>
        <end position="165"/>
    </location>
</feature>
<keyword evidence="3" id="KW-1185">Reference proteome</keyword>
<dbReference type="InterPro" id="IPR012337">
    <property type="entry name" value="RNaseH-like_sf"/>
</dbReference>
<name>F4P364_BATDJ</name>
<dbReference type="EMBL" id="GL882884">
    <property type="protein sequence ID" value="EGF80346.1"/>
    <property type="molecule type" value="Genomic_DNA"/>
</dbReference>
<dbReference type="PANTHER" id="PTHR23272">
    <property type="entry name" value="BED FINGER-RELATED"/>
    <property type="match status" value="1"/>
</dbReference>
<dbReference type="InterPro" id="IPR025525">
    <property type="entry name" value="hAT-like_transposase_RNase-H"/>
</dbReference>
<protein>
    <recommendedName>
        <fullName evidence="1">hAT-like transposase RNase-H fold domain-containing protein</fullName>
    </recommendedName>
</protein>
<dbReference type="SUPFAM" id="SSF53098">
    <property type="entry name" value="Ribonuclease H-like"/>
    <property type="match status" value="1"/>
</dbReference>
<dbReference type="InParanoid" id="F4P364"/>
<evidence type="ECO:0000313" key="3">
    <source>
        <dbReference type="Proteomes" id="UP000007241"/>
    </source>
</evidence>
<dbReference type="STRING" id="684364.F4P364"/>
<proteinExistence type="predicted"/>
<organism evidence="2 3">
    <name type="scientific">Batrachochytrium dendrobatidis (strain JAM81 / FGSC 10211)</name>
    <name type="common">Frog chytrid fungus</name>
    <dbReference type="NCBI Taxonomy" id="684364"/>
    <lineage>
        <taxon>Eukaryota</taxon>
        <taxon>Fungi</taxon>
        <taxon>Fungi incertae sedis</taxon>
        <taxon>Chytridiomycota</taxon>
        <taxon>Chytridiomycota incertae sedis</taxon>
        <taxon>Chytridiomycetes</taxon>
        <taxon>Rhizophydiales</taxon>
        <taxon>Rhizophydiales incertae sedis</taxon>
        <taxon>Batrachochytrium</taxon>
    </lineage>
</organism>
<dbReference type="AlphaFoldDB" id="F4P364"/>
<dbReference type="PANTHER" id="PTHR23272:SF161">
    <property type="entry name" value="ZINC FINGER BED DOMAIN-CONTAINING PROTEIN RICESLEEPER 1-LIKE"/>
    <property type="match status" value="1"/>
</dbReference>
<evidence type="ECO:0000313" key="2">
    <source>
        <dbReference type="EMBL" id="EGF80346.1"/>
    </source>
</evidence>
<accession>F4P364</accession>